<feature type="domain" description="Bifunctional inhibitor/plant lipid transfer protein/seed storage helical" evidence="2">
    <location>
        <begin position="30"/>
        <end position="103"/>
    </location>
</feature>
<evidence type="ECO:0000256" key="1">
    <source>
        <dbReference type="SAM" id="SignalP"/>
    </source>
</evidence>
<dbReference type="GO" id="GO:0009627">
    <property type="term" value="P:systemic acquired resistance"/>
    <property type="evidence" value="ECO:0007669"/>
    <property type="project" value="InterPro"/>
</dbReference>
<keyword evidence="4" id="KW-1185">Reference proteome</keyword>
<reference evidence="3 4" key="1">
    <citation type="journal article" date="2015" name="Proc. Natl. Acad. Sci. U.S.A.">
        <title>The resurrection genome of Boea hygrometrica: A blueprint for survival of dehydration.</title>
        <authorList>
            <person name="Xiao L."/>
            <person name="Yang G."/>
            <person name="Zhang L."/>
            <person name="Yang X."/>
            <person name="Zhao S."/>
            <person name="Ji Z."/>
            <person name="Zhou Q."/>
            <person name="Hu M."/>
            <person name="Wang Y."/>
            <person name="Chen M."/>
            <person name="Xu Y."/>
            <person name="Jin H."/>
            <person name="Xiao X."/>
            <person name="Hu G."/>
            <person name="Bao F."/>
            <person name="Hu Y."/>
            <person name="Wan P."/>
            <person name="Li L."/>
            <person name="Deng X."/>
            <person name="Kuang T."/>
            <person name="Xiang C."/>
            <person name="Zhu J.K."/>
            <person name="Oliver M.J."/>
            <person name="He Y."/>
        </authorList>
    </citation>
    <scope>NUCLEOTIDE SEQUENCE [LARGE SCALE GENOMIC DNA]</scope>
    <source>
        <strain evidence="4">cv. XS01</strain>
    </source>
</reference>
<dbReference type="InterPro" id="IPR016140">
    <property type="entry name" value="Bifunc_inhib/LTP/seed_store"/>
</dbReference>
<keyword evidence="1" id="KW-0732">Signal</keyword>
<dbReference type="SUPFAM" id="SSF47699">
    <property type="entry name" value="Bifunctional inhibitor/lipid-transfer protein/seed storage 2S albumin"/>
    <property type="match status" value="1"/>
</dbReference>
<evidence type="ECO:0000313" key="4">
    <source>
        <dbReference type="Proteomes" id="UP000250235"/>
    </source>
</evidence>
<evidence type="ECO:0000313" key="3">
    <source>
        <dbReference type="EMBL" id="KZV47234.1"/>
    </source>
</evidence>
<feature type="signal peptide" evidence="1">
    <location>
        <begin position="1"/>
        <end position="27"/>
    </location>
</feature>
<dbReference type="OrthoDB" id="1911693at2759"/>
<gene>
    <name evidence="3" type="ORF">F511_07657</name>
</gene>
<sequence>MSTSIWKVVPLLMLVMLIACPFQEIKAHPCGGTFFSALIQLIPCRGAVNPFSPVPPNESCCAAVKALGQPCLCILVNGPPISGVDRELAKQLPEKCIANFEPCEIAK</sequence>
<dbReference type="PANTHER" id="PTHR33122:SF33">
    <property type="entry name" value="BIFUNCTIONAL INHIBITOR_LIPID-TRANSFER PROTEIN_SEED STORAGE 2S ALBUMIN SUPERFAMILY PROTEIN"/>
    <property type="match status" value="1"/>
</dbReference>
<dbReference type="InterPro" id="IPR039265">
    <property type="entry name" value="DIR1-like"/>
</dbReference>
<dbReference type="Pfam" id="PF00234">
    <property type="entry name" value="Tryp_alpha_amyl"/>
    <property type="match status" value="1"/>
</dbReference>
<dbReference type="Gene3D" id="1.10.110.10">
    <property type="entry name" value="Plant lipid-transfer and hydrophobic proteins"/>
    <property type="match status" value="1"/>
</dbReference>
<feature type="chain" id="PRO_5016358403" evidence="1">
    <location>
        <begin position="28"/>
        <end position="107"/>
    </location>
</feature>
<proteinExistence type="predicted"/>
<dbReference type="EMBL" id="KQ995303">
    <property type="protein sequence ID" value="KZV47234.1"/>
    <property type="molecule type" value="Genomic_DNA"/>
</dbReference>
<accession>A0A2Z7CRF0</accession>
<dbReference type="SMART" id="SM00499">
    <property type="entry name" value="AAI"/>
    <property type="match status" value="1"/>
</dbReference>
<name>A0A2Z7CRF0_9LAMI</name>
<dbReference type="PANTHER" id="PTHR33122">
    <property type="entry name" value="LIPID BINDING PROTEIN-RELATED"/>
    <property type="match status" value="1"/>
</dbReference>
<dbReference type="Proteomes" id="UP000250235">
    <property type="component" value="Unassembled WGS sequence"/>
</dbReference>
<dbReference type="PROSITE" id="PS51257">
    <property type="entry name" value="PROKAR_LIPOPROTEIN"/>
    <property type="match status" value="1"/>
</dbReference>
<protein>
    <submittedName>
        <fullName evidence="3">Lipid binding protein</fullName>
    </submittedName>
</protein>
<dbReference type="InterPro" id="IPR036312">
    <property type="entry name" value="Bifun_inhib/LTP/seed_sf"/>
</dbReference>
<dbReference type="AlphaFoldDB" id="A0A2Z7CRF0"/>
<dbReference type="GO" id="GO:0005504">
    <property type="term" value="F:fatty acid binding"/>
    <property type="evidence" value="ECO:0007669"/>
    <property type="project" value="InterPro"/>
</dbReference>
<organism evidence="3 4">
    <name type="scientific">Dorcoceras hygrometricum</name>
    <dbReference type="NCBI Taxonomy" id="472368"/>
    <lineage>
        <taxon>Eukaryota</taxon>
        <taxon>Viridiplantae</taxon>
        <taxon>Streptophyta</taxon>
        <taxon>Embryophyta</taxon>
        <taxon>Tracheophyta</taxon>
        <taxon>Spermatophyta</taxon>
        <taxon>Magnoliopsida</taxon>
        <taxon>eudicotyledons</taxon>
        <taxon>Gunneridae</taxon>
        <taxon>Pentapetalae</taxon>
        <taxon>asterids</taxon>
        <taxon>lamiids</taxon>
        <taxon>Lamiales</taxon>
        <taxon>Gesneriaceae</taxon>
        <taxon>Didymocarpoideae</taxon>
        <taxon>Trichosporeae</taxon>
        <taxon>Loxocarpinae</taxon>
        <taxon>Dorcoceras</taxon>
    </lineage>
</organism>
<evidence type="ECO:0000259" key="2">
    <source>
        <dbReference type="SMART" id="SM00499"/>
    </source>
</evidence>